<sequence>MWLQAANLGNGSLVSITSMTKKENDNFKIGLISSNTCFQEIVSTIESERKFQRNYCESVVKIFPKVDCCRTIVFISPSVVGKNELKKC</sequence>
<proteinExistence type="predicted"/>
<dbReference type="WBParaSite" id="SVE_1093400.1">
    <property type="protein sequence ID" value="SVE_1093400.1"/>
    <property type="gene ID" value="SVE_1093400"/>
</dbReference>
<dbReference type="STRING" id="75913.A0A0K0FP82"/>
<dbReference type="AlphaFoldDB" id="A0A0K0FP82"/>
<dbReference type="Proteomes" id="UP000035680">
    <property type="component" value="Unassembled WGS sequence"/>
</dbReference>
<protein>
    <submittedName>
        <fullName evidence="2">UmuC domain-containing protein</fullName>
    </submittedName>
</protein>
<accession>A0A0K0FP82</accession>
<organism evidence="1 2">
    <name type="scientific">Strongyloides venezuelensis</name>
    <name type="common">Threadworm</name>
    <dbReference type="NCBI Taxonomy" id="75913"/>
    <lineage>
        <taxon>Eukaryota</taxon>
        <taxon>Metazoa</taxon>
        <taxon>Ecdysozoa</taxon>
        <taxon>Nematoda</taxon>
        <taxon>Chromadorea</taxon>
        <taxon>Rhabditida</taxon>
        <taxon>Tylenchina</taxon>
        <taxon>Panagrolaimomorpha</taxon>
        <taxon>Strongyloidoidea</taxon>
        <taxon>Strongyloididae</taxon>
        <taxon>Strongyloides</taxon>
    </lineage>
</organism>
<keyword evidence="1" id="KW-1185">Reference proteome</keyword>
<evidence type="ECO:0000313" key="1">
    <source>
        <dbReference type="Proteomes" id="UP000035680"/>
    </source>
</evidence>
<reference evidence="1" key="1">
    <citation type="submission" date="2014-07" db="EMBL/GenBank/DDBJ databases">
        <authorList>
            <person name="Martin A.A"/>
            <person name="De Silva N."/>
        </authorList>
    </citation>
    <scope>NUCLEOTIDE SEQUENCE</scope>
</reference>
<reference evidence="2" key="2">
    <citation type="submission" date="2015-08" db="UniProtKB">
        <authorList>
            <consortium name="WormBaseParasite"/>
        </authorList>
    </citation>
    <scope>IDENTIFICATION</scope>
</reference>
<name>A0A0K0FP82_STRVS</name>
<evidence type="ECO:0000313" key="2">
    <source>
        <dbReference type="WBParaSite" id="SVE_1093400.1"/>
    </source>
</evidence>